<protein>
    <submittedName>
        <fullName evidence="1">Uncharacterized protein</fullName>
    </submittedName>
</protein>
<reference evidence="1" key="1">
    <citation type="submission" date="2022-08" db="EMBL/GenBank/DDBJ databases">
        <title>Genome Sequence of Lecanicillium fungicola.</title>
        <authorList>
            <person name="Buettner E."/>
        </authorList>
    </citation>
    <scope>NUCLEOTIDE SEQUENCE</scope>
    <source>
        <strain evidence="1">Babe33</strain>
    </source>
</reference>
<comment type="caution">
    <text evidence="1">The sequence shown here is derived from an EMBL/GenBank/DDBJ whole genome shotgun (WGS) entry which is preliminary data.</text>
</comment>
<gene>
    <name evidence="1" type="ORF">NQ176_g1590</name>
</gene>
<dbReference type="EMBL" id="JANJQO010000092">
    <property type="protein sequence ID" value="KAJ2982135.1"/>
    <property type="molecule type" value="Genomic_DNA"/>
</dbReference>
<evidence type="ECO:0000313" key="2">
    <source>
        <dbReference type="Proteomes" id="UP001143910"/>
    </source>
</evidence>
<name>A0ACC1NT88_9HYPO</name>
<keyword evidence="2" id="KW-1185">Reference proteome</keyword>
<accession>A0ACC1NT88</accession>
<proteinExistence type="predicted"/>
<evidence type="ECO:0000313" key="1">
    <source>
        <dbReference type="EMBL" id="KAJ2982135.1"/>
    </source>
</evidence>
<dbReference type="Proteomes" id="UP001143910">
    <property type="component" value="Unassembled WGS sequence"/>
</dbReference>
<sequence length="363" mass="39461">MSTKNICIAVIGAGGVGSVFVQQLAWLKYNLSDWKLHLCYIAIIDKALYHADYSDIDISNAIQLLETGGKSLPPLAETIDFLSKAPYKVIAVDNTSSQAIAEAYPDMLKKGISIITPNKKAFSSDYPLWQALWSNTAPDGPFLYHESSVGAGMPIIQTLNDMVQTGDEITRIEGVFSGTLSYLFNSFSPRSGSGGKWSAMVTEAKRLGFTEPDPRDDLNGMDVARKITILGRIAGVPIESATSFSVQSLIPMPLREGYSASEFLEKLPEYDHVMEEHREAAKAAGKVIRYVGSVDVVKRVAEVGLQWVDLSHPMANLEGSDNIISFYTKRYGNLPLTIRGAGAGADVTAMGVTGDLLKVLRQM</sequence>
<organism evidence="1 2">
    <name type="scientific">Zarea fungicola</name>
    <dbReference type="NCBI Taxonomy" id="93591"/>
    <lineage>
        <taxon>Eukaryota</taxon>
        <taxon>Fungi</taxon>
        <taxon>Dikarya</taxon>
        <taxon>Ascomycota</taxon>
        <taxon>Pezizomycotina</taxon>
        <taxon>Sordariomycetes</taxon>
        <taxon>Hypocreomycetidae</taxon>
        <taxon>Hypocreales</taxon>
        <taxon>Cordycipitaceae</taxon>
        <taxon>Zarea</taxon>
    </lineage>
</organism>